<evidence type="ECO:0000313" key="1">
    <source>
        <dbReference type="EMBL" id="NEC61304.1"/>
    </source>
</evidence>
<sequence length="51" mass="5710">MKFEVDTHVIVTVRSTSGRSRYRISRSAIPRIRGLQSSVRTCGTDNAVSTR</sequence>
<dbReference type="EMBL" id="JAAGNC010000189">
    <property type="protein sequence ID" value="NEC61304.1"/>
    <property type="molecule type" value="Genomic_DNA"/>
</dbReference>
<name>A0ABX0C3X3_9PSEU</name>
<accession>A0ABX0C3X3</accession>
<comment type="caution">
    <text evidence="1">The sequence shown here is derived from an EMBL/GenBank/DDBJ whole genome shotgun (WGS) entry which is preliminary data.</text>
</comment>
<organism evidence="1 2">
    <name type="scientific">Amycolatopsis rubida</name>
    <dbReference type="NCBI Taxonomy" id="112413"/>
    <lineage>
        <taxon>Bacteria</taxon>
        <taxon>Bacillati</taxon>
        <taxon>Actinomycetota</taxon>
        <taxon>Actinomycetes</taxon>
        <taxon>Pseudonocardiales</taxon>
        <taxon>Pseudonocardiaceae</taxon>
        <taxon>Amycolatopsis</taxon>
    </lineage>
</organism>
<proteinExistence type="predicted"/>
<dbReference type="Proteomes" id="UP000470404">
    <property type="component" value="Unassembled WGS sequence"/>
</dbReference>
<keyword evidence="2" id="KW-1185">Reference proteome</keyword>
<gene>
    <name evidence="1" type="ORF">G3I59_38315</name>
</gene>
<reference evidence="1 2" key="1">
    <citation type="submission" date="2020-01" db="EMBL/GenBank/DDBJ databases">
        <title>Insect and environment-associated Actinomycetes.</title>
        <authorList>
            <person name="Currrie C."/>
            <person name="Chevrette M."/>
            <person name="Carlson C."/>
            <person name="Stubbendieck R."/>
            <person name="Wendt-Pienkowski E."/>
        </authorList>
    </citation>
    <scope>NUCLEOTIDE SEQUENCE [LARGE SCALE GENOMIC DNA]</scope>
    <source>
        <strain evidence="1 2">SID8386</strain>
    </source>
</reference>
<evidence type="ECO:0000313" key="2">
    <source>
        <dbReference type="Proteomes" id="UP000470404"/>
    </source>
</evidence>
<protein>
    <submittedName>
        <fullName evidence="1">Uncharacterized protein</fullName>
    </submittedName>
</protein>